<dbReference type="EMBL" id="DTBE01000077">
    <property type="protein sequence ID" value="HGQ59672.1"/>
    <property type="molecule type" value="Genomic_DNA"/>
</dbReference>
<gene>
    <name evidence="1" type="ORF">ENU09_03040</name>
    <name evidence="2" type="ORF">ENU20_04685</name>
</gene>
<dbReference type="InterPro" id="IPR029063">
    <property type="entry name" value="SAM-dependent_MTases_sf"/>
</dbReference>
<proteinExistence type="predicted"/>
<dbReference type="InterPro" id="IPR051720">
    <property type="entry name" value="rRNA_MeTrfase/Polyamine_Synth"/>
</dbReference>
<comment type="caution">
    <text evidence="2">The sequence shown here is derived from an EMBL/GenBank/DDBJ whole genome shotgun (WGS) entry which is preliminary data.</text>
</comment>
<accession>A0A7C4NRG6</accession>
<evidence type="ECO:0000313" key="2">
    <source>
        <dbReference type="EMBL" id="HGQ74353.1"/>
    </source>
</evidence>
<organism evidence="2">
    <name type="scientific">Staphylothermus marinus</name>
    <dbReference type="NCBI Taxonomy" id="2280"/>
    <lineage>
        <taxon>Archaea</taxon>
        <taxon>Thermoproteota</taxon>
        <taxon>Thermoprotei</taxon>
        <taxon>Desulfurococcales</taxon>
        <taxon>Desulfurococcaceae</taxon>
        <taxon>Staphylothermus</taxon>
    </lineage>
</organism>
<keyword evidence="2" id="KW-0489">Methyltransferase</keyword>
<dbReference type="InterPro" id="IPR002052">
    <property type="entry name" value="DNA_methylase_N6_adenine_CS"/>
</dbReference>
<keyword evidence="2" id="KW-0808">Transferase</keyword>
<dbReference type="AlphaFoldDB" id="A0A7C4NRG6"/>
<dbReference type="PROSITE" id="PS00092">
    <property type="entry name" value="N6_MTASE"/>
    <property type="match status" value="1"/>
</dbReference>
<reference evidence="2" key="1">
    <citation type="journal article" date="2020" name="mSystems">
        <title>Genome- and Community-Level Interaction Insights into Carbon Utilization and Element Cycling Functions of Hydrothermarchaeota in Hydrothermal Sediment.</title>
        <authorList>
            <person name="Zhou Z."/>
            <person name="Liu Y."/>
            <person name="Xu W."/>
            <person name="Pan J."/>
            <person name="Luo Z.H."/>
            <person name="Li M."/>
        </authorList>
    </citation>
    <scope>NUCLEOTIDE SEQUENCE [LARGE SCALE GENOMIC DNA]</scope>
    <source>
        <strain evidence="1">SpSt-638</strain>
        <strain evidence="2">SpSt-648</strain>
    </source>
</reference>
<dbReference type="GO" id="GO:0003676">
    <property type="term" value="F:nucleic acid binding"/>
    <property type="evidence" value="ECO:0007669"/>
    <property type="project" value="InterPro"/>
</dbReference>
<sequence length="212" mass="24793">MIVRDKKELELLLAKIPRYRGWRRELEQYETPSSIVSHILWLAYLKGDVYSKNIAEPGCGTGVFSIGALLLGASKSICIDIDNSILEHTHSVVKNIFRNLSHRLILVNSDIRDLEVNSVDTVIMNPPFGVYRRNRGLDLFFLRKAMGMAYSIYSLHKYSPMLEEIITDLSRDWGFDITYSERLKFPIPMMYPTHRRRIYIVETVLYVFRKRM</sequence>
<dbReference type="GO" id="GO:0032259">
    <property type="term" value="P:methylation"/>
    <property type="evidence" value="ECO:0007669"/>
    <property type="project" value="UniProtKB-KW"/>
</dbReference>
<dbReference type="PANTHER" id="PTHR23290">
    <property type="entry name" value="RRNA N6-ADENOSINE-METHYLTRANSFERASE METTL5"/>
    <property type="match status" value="1"/>
</dbReference>
<evidence type="ECO:0000313" key="1">
    <source>
        <dbReference type="EMBL" id="HGQ59672.1"/>
    </source>
</evidence>
<dbReference type="Gene3D" id="3.40.50.150">
    <property type="entry name" value="Vaccinia Virus protein VP39"/>
    <property type="match status" value="1"/>
</dbReference>
<name>A0A7C4NRG6_STAMA</name>
<dbReference type="EMBL" id="DTBP01000039">
    <property type="protein sequence ID" value="HGQ74353.1"/>
    <property type="molecule type" value="Genomic_DNA"/>
</dbReference>
<dbReference type="Pfam" id="PF06325">
    <property type="entry name" value="PrmA"/>
    <property type="match status" value="1"/>
</dbReference>
<dbReference type="PANTHER" id="PTHR23290:SF0">
    <property type="entry name" value="RRNA N6-ADENOSINE-METHYLTRANSFERASE METTL5"/>
    <property type="match status" value="1"/>
</dbReference>
<dbReference type="PRINTS" id="PR00507">
    <property type="entry name" value="N12N6MTFRASE"/>
</dbReference>
<dbReference type="SUPFAM" id="SSF53335">
    <property type="entry name" value="S-adenosyl-L-methionine-dependent methyltransferases"/>
    <property type="match status" value="1"/>
</dbReference>
<dbReference type="CDD" id="cd02440">
    <property type="entry name" value="AdoMet_MTases"/>
    <property type="match status" value="1"/>
</dbReference>
<dbReference type="GO" id="GO:0008168">
    <property type="term" value="F:methyltransferase activity"/>
    <property type="evidence" value="ECO:0007669"/>
    <property type="project" value="UniProtKB-KW"/>
</dbReference>
<protein>
    <submittedName>
        <fullName evidence="2">Methyltransferase</fullName>
    </submittedName>
</protein>